<proteinExistence type="predicted"/>
<comment type="caution">
    <text evidence="3">The sequence shown here is derived from an EMBL/GenBank/DDBJ whole genome shotgun (WGS) entry which is preliminary data.</text>
</comment>
<dbReference type="AlphaFoldDB" id="A0A2T6ZET7"/>
<evidence type="ECO:0000256" key="1">
    <source>
        <dbReference type="SAM" id="MobiDB-lite"/>
    </source>
</evidence>
<keyword evidence="2" id="KW-0812">Transmembrane</keyword>
<reference evidence="3 4" key="1">
    <citation type="submission" date="2017-04" db="EMBL/GenBank/DDBJ databases">
        <title>Draft genome sequence of Tuber borchii Vittad., a whitish edible truffle.</title>
        <authorList>
            <consortium name="DOE Joint Genome Institute"/>
            <person name="Murat C."/>
            <person name="Kuo A."/>
            <person name="Barry K.W."/>
            <person name="Clum A."/>
            <person name="Dockter R.B."/>
            <person name="Fauchery L."/>
            <person name="Iotti M."/>
            <person name="Kohler A."/>
            <person name="Labutti K."/>
            <person name="Lindquist E.A."/>
            <person name="Lipzen A."/>
            <person name="Ohm R.A."/>
            <person name="Wang M."/>
            <person name="Grigoriev I.V."/>
            <person name="Zambonelli A."/>
            <person name="Martin F.M."/>
        </authorList>
    </citation>
    <scope>NUCLEOTIDE SEQUENCE [LARGE SCALE GENOMIC DNA]</scope>
    <source>
        <strain evidence="3 4">Tbo3840</strain>
    </source>
</reference>
<keyword evidence="2" id="KW-1133">Transmembrane helix</keyword>
<protein>
    <submittedName>
        <fullName evidence="3">Uncharacterized protein</fullName>
    </submittedName>
</protein>
<feature type="compositionally biased region" description="Polar residues" evidence="1">
    <location>
        <begin position="211"/>
        <end position="227"/>
    </location>
</feature>
<evidence type="ECO:0000313" key="4">
    <source>
        <dbReference type="Proteomes" id="UP000244722"/>
    </source>
</evidence>
<sequence>MGRAILAVSLAFSQRNFARQSLSLLDGAPGTDTAVKILRKDFGTQILGLRFSLPKINNKVGVLTRDMDGLKRNFFDLKEFSTKFEVLSEKVADLSTKFTTLSDKFPTLDKSVSIIKWQIGGVFVVAVALAGGVLWVGNKVWEFLAGDSGDVVRAVVRVGGLGAETSSTKEIDPSIYDEVEDHDYDDKENEVEDEEDGGEVGIAAERREGATQDSVTNSNHRAASGPS</sequence>
<name>A0A2T6ZET7_TUBBO</name>
<feature type="compositionally biased region" description="Acidic residues" evidence="1">
    <location>
        <begin position="175"/>
        <end position="198"/>
    </location>
</feature>
<dbReference type="Proteomes" id="UP000244722">
    <property type="component" value="Unassembled WGS sequence"/>
</dbReference>
<keyword evidence="2" id="KW-0472">Membrane</keyword>
<feature type="transmembrane region" description="Helical" evidence="2">
    <location>
        <begin position="114"/>
        <end position="136"/>
    </location>
</feature>
<evidence type="ECO:0000256" key="2">
    <source>
        <dbReference type="SAM" id="Phobius"/>
    </source>
</evidence>
<accession>A0A2T6ZET7</accession>
<organism evidence="3 4">
    <name type="scientific">Tuber borchii</name>
    <name type="common">White truffle</name>
    <dbReference type="NCBI Taxonomy" id="42251"/>
    <lineage>
        <taxon>Eukaryota</taxon>
        <taxon>Fungi</taxon>
        <taxon>Dikarya</taxon>
        <taxon>Ascomycota</taxon>
        <taxon>Pezizomycotina</taxon>
        <taxon>Pezizomycetes</taxon>
        <taxon>Pezizales</taxon>
        <taxon>Tuberaceae</taxon>
        <taxon>Tuber</taxon>
    </lineage>
</organism>
<keyword evidence="4" id="KW-1185">Reference proteome</keyword>
<dbReference type="EMBL" id="NESQ01000328">
    <property type="protein sequence ID" value="PUU73993.1"/>
    <property type="molecule type" value="Genomic_DNA"/>
</dbReference>
<evidence type="ECO:0000313" key="3">
    <source>
        <dbReference type="EMBL" id="PUU73993.1"/>
    </source>
</evidence>
<feature type="region of interest" description="Disordered" evidence="1">
    <location>
        <begin position="175"/>
        <end position="227"/>
    </location>
</feature>
<gene>
    <name evidence="3" type="ORF">B9Z19DRAFT_1068540</name>
</gene>